<dbReference type="InterPro" id="IPR001525">
    <property type="entry name" value="C5_MeTfrase"/>
</dbReference>
<evidence type="ECO:0000256" key="4">
    <source>
        <dbReference type="ARBA" id="ARBA00022747"/>
    </source>
</evidence>
<dbReference type="GO" id="GO:0003886">
    <property type="term" value="F:DNA (cytosine-5-)-methyltransferase activity"/>
    <property type="evidence" value="ECO:0007669"/>
    <property type="project" value="UniProtKB-EC"/>
</dbReference>
<dbReference type="NCBIfam" id="TIGR00675">
    <property type="entry name" value="dcm"/>
    <property type="match status" value="1"/>
</dbReference>
<dbReference type="Gene3D" id="3.90.120.10">
    <property type="entry name" value="DNA Methylase, subunit A, domain 2"/>
    <property type="match status" value="1"/>
</dbReference>
<evidence type="ECO:0000256" key="5">
    <source>
        <dbReference type="ARBA" id="ARBA00047422"/>
    </source>
</evidence>
<dbReference type="PROSITE" id="PS00095">
    <property type="entry name" value="C5_MTASE_2"/>
    <property type="match status" value="1"/>
</dbReference>
<sequence>MKAIDLFSGAGGLSLAAHQCGIDVIAAIELDTAATITYQRNLVERLKAPTKLINGDINAVDLPALMTELKLRPGKLDLLLGGPPCQGFSTHRINGAGIDDPRNQLLLKYFDFVDGLQPKAFLIENVAGLLWKRHENYLNQLLALAETHGYTIHFCDILNAKDYGVPQNRKRVFIFGTRKDLNVDAANFPPTATHFSPSSNKSPYWKTASTVFEKIPADLIEQYIEEYFRPKTKLADNEARDLLLNLEYGEAVKEDDPCNITMRPTPKMIRQFEATPLNGSREDAGEEFRLPCHSNGYKGHKDVYGRVMIHLPSNTITTGCNNPSKGRFVHPWKNQGMALRHAARLQTFPDSFNFLGTSTQQGKQIGNAVPVKLGKVLINTIKKIITP</sequence>
<reference evidence="9 10" key="1">
    <citation type="submission" date="2024-09" db="EMBL/GenBank/DDBJ databases">
        <authorList>
            <person name="Zhang Y."/>
        </authorList>
    </citation>
    <scope>NUCLEOTIDE SEQUENCE [LARGE SCALE GENOMIC DNA]</scope>
    <source>
        <strain evidence="9 10">ZJ318</strain>
    </source>
</reference>
<dbReference type="RefSeq" id="WP_342202573.1">
    <property type="nucleotide sequence ID" value="NZ_JBCATE010000008.1"/>
</dbReference>
<evidence type="ECO:0000256" key="8">
    <source>
        <dbReference type="RuleBase" id="RU000417"/>
    </source>
</evidence>
<evidence type="ECO:0000256" key="2">
    <source>
        <dbReference type="ARBA" id="ARBA00022679"/>
    </source>
</evidence>
<dbReference type="PANTHER" id="PTHR10629">
    <property type="entry name" value="CYTOSINE-SPECIFIC METHYLTRANSFERASE"/>
    <property type="match status" value="1"/>
</dbReference>
<dbReference type="PROSITE" id="PS51679">
    <property type="entry name" value="SAM_MT_C5"/>
    <property type="match status" value="1"/>
</dbReference>
<dbReference type="Proteomes" id="UP001576708">
    <property type="component" value="Unassembled WGS sequence"/>
</dbReference>
<comment type="catalytic activity">
    <reaction evidence="5 8">
        <text>a 2'-deoxycytidine in DNA + S-adenosyl-L-methionine = a 5-methyl-2'-deoxycytidine in DNA + S-adenosyl-L-homocysteine + H(+)</text>
        <dbReference type="Rhea" id="RHEA:13681"/>
        <dbReference type="Rhea" id="RHEA-COMP:11369"/>
        <dbReference type="Rhea" id="RHEA-COMP:11370"/>
        <dbReference type="ChEBI" id="CHEBI:15378"/>
        <dbReference type="ChEBI" id="CHEBI:57856"/>
        <dbReference type="ChEBI" id="CHEBI:59789"/>
        <dbReference type="ChEBI" id="CHEBI:85452"/>
        <dbReference type="ChEBI" id="CHEBI:85454"/>
        <dbReference type="EC" id="2.1.1.37"/>
    </reaction>
</comment>
<evidence type="ECO:0000256" key="7">
    <source>
        <dbReference type="RuleBase" id="RU000416"/>
    </source>
</evidence>
<evidence type="ECO:0000313" key="10">
    <source>
        <dbReference type="Proteomes" id="UP001576708"/>
    </source>
</evidence>
<comment type="similarity">
    <text evidence="6 7">Belongs to the class I-like SAM-binding methyltransferase superfamily. C5-methyltransferase family.</text>
</comment>
<dbReference type="PROSITE" id="PS00094">
    <property type="entry name" value="C5_MTASE_1"/>
    <property type="match status" value="1"/>
</dbReference>
<dbReference type="InterPro" id="IPR031303">
    <property type="entry name" value="C5_meth_CS"/>
</dbReference>
<gene>
    <name evidence="9" type="ORF">ACE02W_18220</name>
</gene>
<dbReference type="Gene3D" id="3.40.50.150">
    <property type="entry name" value="Vaccinia Virus protein VP39"/>
    <property type="match status" value="1"/>
</dbReference>
<evidence type="ECO:0000256" key="6">
    <source>
        <dbReference type="PROSITE-ProRule" id="PRU01016"/>
    </source>
</evidence>
<name>A0ABV4VN56_9GAMM</name>
<comment type="caution">
    <text evidence="9">The sequence shown here is derived from an EMBL/GenBank/DDBJ whole genome shotgun (WGS) entry which is preliminary data.</text>
</comment>
<keyword evidence="1 6" id="KW-0489">Methyltransferase</keyword>
<dbReference type="InterPro" id="IPR050390">
    <property type="entry name" value="C5-Methyltransferase"/>
</dbReference>
<evidence type="ECO:0000256" key="1">
    <source>
        <dbReference type="ARBA" id="ARBA00022603"/>
    </source>
</evidence>
<protein>
    <recommendedName>
        <fullName evidence="8">Cytosine-specific methyltransferase</fullName>
        <ecNumber evidence="8">2.1.1.37</ecNumber>
    </recommendedName>
</protein>
<dbReference type="InterPro" id="IPR029063">
    <property type="entry name" value="SAM-dependent_MTases_sf"/>
</dbReference>
<accession>A0ABV4VN56</accession>
<dbReference type="PANTHER" id="PTHR10629:SF52">
    <property type="entry name" value="DNA (CYTOSINE-5)-METHYLTRANSFERASE 1"/>
    <property type="match status" value="1"/>
</dbReference>
<dbReference type="EMBL" id="JBHFGU010000008">
    <property type="protein sequence ID" value="MFB2621755.1"/>
    <property type="molecule type" value="Genomic_DNA"/>
</dbReference>
<dbReference type="EC" id="2.1.1.37" evidence="8"/>
<keyword evidence="10" id="KW-1185">Reference proteome</keyword>
<organism evidence="9 10">
    <name type="scientific">Shewanella mangrovisoli</name>
    <dbReference type="NCBI Taxonomy" id="2864211"/>
    <lineage>
        <taxon>Bacteria</taxon>
        <taxon>Pseudomonadati</taxon>
        <taxon>Pseudomonadota</taxon>
        <taxon>Gammaproteobacteria</taxon>
        <taxon>Alteromonadales</taxon>
        <taxon>Shewanellaceae</taxon>
        <taxon>Shewanella</taxon>
    </lineage>
</organism>
<keyword evidence="2 6" id="KW-0808">Transferase</keyword>
<dbReference type="SUPFAM" id="SSF53335">
    <property type="entry name" value="S-adenosyl-L-methionine-dependent methyltransferases"/>
    <property type="match status" value="1"/>
</dbReference>
<dbReference type="GO" id="GO:0032259">
    <property type="term" value="P:methylation"/>
    <property type="evidence" value="ECO:0007669"/>
    <property type="project" value="UniProtKB-KW"/>
</dbReference>
<feature type="active site" evidence="6">
    <location>
        <position position="85"/>
    </location>
</feature>
<dbReference type="Pfam" id="PF00145">
    <property type="entry name" value="DNA_methylase"/>
    <property type="match status" value="1"/>
</dbReference>
<dbReference type="InterPro" id="IPR018117">
    <property type="entry name" value="C5_DNA_meth_AS"/>
</dbReference>
<keyword evidence="4" id="KW-0680">Restriction system</keyword>
<evidence type="ECO:0000256" key="3">
    <source>
        <dbReference type="ARBA" id="ARBA00022691"/>
    </source>
</evidence>
<keyword evidence="3 6" id="KW-0949">S-adenosyl-L-methionine</keyword>
<dbReference type="PRINTS" id="PR00105">
    <property type="entry name" value="C5METTRFRASE"/>
</dbReference>
<evidence type="ECO:0000313" key="9">
    <source>
        <dbReference type="EMBL" id="MFB2621755.1"/>
    </source>
</evidence>
<proteinExistence type="inferred from homology"/>